<gene>
    <name evidence="2" type="ORF">ES692_10065</name>
</gene>
<keyword evidence="3" id="KW-1185">Reference proteome</keyword>
<feature type="chain" id="PRO_5022670585" description="VWA domain-containing protein" evidence="1">
    <location>
        <begin position="20"/>
        <end position="198"/>
    </location>
</feature>
<accession>A0A5C7B9M2</accession>
<dbReference type="OrthoDB" id="1138864at2"/>
<name>A0A5C7B9M2_9FLAO</name>
<proteinExistence type="predicted"/>
<dbReference type="RefSeq" id="WP_147231682.1">
    <property type="nucleotide sequence ID" value="NZ_VOSB01000013.1"/>
</dbReference>
<evidence type="ECO:0000313" key="3">
    <source>
        <dbReference type="Proteomes" id="UP000321938"/>
    </source>
</evidence>
<dbReference type="AlphaFoldDB" id="A0A5C7B9M2"/>
<dbReference type="Proteomes" id="UP000321938">
    <property type="component" value="Unassembled WGS sequence"/>
</dbReference>
<dbReference type="InterPro" id="IPR036465">
    <property type="entry name" value="vWFA_dom_sf"/>
</dbReference>
<feature type="signal peptide" evidence="1">
    <location>
        <begin position="1"/>
        <end position="19"/>
    </location>
</feature>
<evidence type="ECO:0008006" key="4">
    <source>
        <dbReference type="Google" id="ProtNLM"/>
    </source>
</evidence>
<dbReference type="STRING" id="1123037.GCA_000425305_01215"/>
<sequence length="198" mass="21864">MKNQITLVLVCLFFYVANAQDMAIETKSVSIENVISYVIETMGKNSEQDSLSSKNITFLIQSAPNGLAIEDKVILKQTFKLISKRLSEDDSITIISYSGINGVVLEKTSPKALKKIMHALENYKSSIKELHSDGIQLAYTYAQENFEEDTSSTVVIIRNPKASSASYIQNAEAPKKKSNTILITAIGLLPEIISLIKD</sequence>
<dbReference type="EMBL" id="VOSB01000013">
    <property type="protein sequence ID" value="TXE17320.1"/>
    <property type="molecule type" value="Genomic_DNA"/>
</dbReference>
<protein>
    <recommendedName>
        <fullName evidence="4">VWA domain-containing protein</fullName>
    </recommendedName>
</protein>
<evidence type="ECO:0000256" key="1">
    <source>
        <dbReference type="SAM" id="SignalP"/>
    </source>
</evidence>
<dbReference type="SUPFAM" id="SSF53300">
    <property type="entry name" value="vWA-like"/>
    <property type="match status" value="1"/>
</dbReference>
<reference evidence="2 3" key="1">
    <citation type="submission" date="2019-08" db="EMBL/GenBank/DDBJ databases">
        <title>Genome of Psychroserpens burtonensis ACAM 167.</title>
        <authorList>
            <person name="Bowman J.P."/>
        </authorList>
    </citation>
    <scope>NUCLEOTIDE SEQUENCE [LARGE SCALE GENOMIC DNA]</scope>
    <source>
        <strain evidence="2 3">ACAM 167</strain>
    </source>
</reference>
<evidence type="ECO:0000313" key="2">
    <source>
        <dbReference type="EMBL" id="TXE17320.1"/>
    </source>
</evidence>
<organism evidence="2 3">
    <name type="scientific">Psychroserpens burtonensis</name>
    <dbReference type="NCBI Taxonomy" id="49278"/>
    <lineage>
        <taxon>Bacteria</taxon>
        <taxon>Pseudomonadati</taxon>
        <taxon>Bacteroidota</taxon>
        <taxon>Flavobacteriia</taxon>
        <taxon>Flavobacteriales</taxon>
        <taxon>Flavobacteriaceae</taxon>
        <taxon>Psychroserpens</taxon>
    </lineage>
</organism>
<keyword evidence="1" id="KW-0732">Signal</keyword>
<comment type="caution">
    <text evidence="2">The sequence shown here is derived from an EMBL/GenBank/DDBJ whole genome shotgun (WGS) entry which is preliminary data.</text>
</comment>